<accession>A0AAN7UUU7</accession>
<sequence length="248" mass="28166">MMLIKPSNIIRLNLVTRRHIVTSGTASIRPLLRLKTQPLLLSRFIKTTSTKTEGLKTSQQPSVHQNPGIYHAGTLKITFVGWLKLFSLFLGAFVGFVVTPAYYDKEGLSPTVARTAFCAIAPLVLVTYITSPFVTFIRARLPPFARQSAEASKRYLQSPTSNPMLEIMTLSFIGKPRTTIVRLSELEPANKRFGLVNITRDTAADNATRKWYMFKPVGNFYILPSQKSERSLWYSTWESELARRQHRR</sequence>
<keyword evidence="1" id="KW-0472">Membrane</keyword>
<organism evidence="2 3">
    <name type="scientific">Xylaria bambusicola</name>
    <dbReference type="NCBI Taxonomy" id="326684"/>
    <lineage>
        <taxon>Eukaryota</taxon>
        <taxon>Fungi</taxon>
        <taxon>Dikarya</taxon>
        <taxon>Ascomycota</taxon>
        <taxon>Pezizomycotina</taxon>
        <taxon>Sordariomycetes</taxon>
        <taxon>Xylariomycetidae</taxon>
        <taxon>Xylariales</taxon>
        <taxon>Xylariaceae</taxon>
        <taxon>Xylaria</taxon>
    </lineage>
</organism>
<evidence type="ECO:0000256" key="1">
    <source>
        <dbReference type="SAM" id="Phobius"/>
    </source>
</evidence>
<keyword evidence="3" id="KW-1185">Reference proteome</keyword>
<reference evidence="2 3" key="1">
    <citation type="submission" date="2023-10" db="EMBL/GenBank/DDBJ databases">
        <title>Draft genome sequence of Xylaria bambusicola isolate GMP-LS, the root and basal stem rot pathogen of sugarcane in Indonesia.</title>
        <authorList>
            <person name="Selvaraj P."/>
            <person name="Muralishankar V."/>
            <person name="Muruganantham S."/>
            <person name="Sp S."/>
            <person name="Haryani S."/>
            <person name="Lau K.J.X."/>
            <person name="Naqvi N.I."/>
        </authorList>
    </citation>
    <scope>NUCLEOTIDE SEQUENCE [LARGE SCALE GENOMIC DNA]</scope>
    <source>
        <strain evidence="2">GMP-LS</strain>
    </source>
</reference>
<name>A0AAN7UUU7_9PEZI</name>
<dbReference type="AlphaFoldDB" id="A0AAN7UUU7"/>
<dbReference type="Proteomes" id="UP001305414">
    <property type="component" value="Unassembled WGS sequence"/>
</dbReference>
<evidence type="ECO:0000313" key="2">
    <source>
        <dbReference type="EMBL" id="KAK5631544.1"/>
    </source>
</evidence>
<keyword evidence="1" id="KW-1133">Transmembrane helix</keyword>
<comment type="caution">
    <text evidence="2">The sequence shown here is derived from an EMBL/GenBank/DDBJ whole genome shotgun (WGS) entry which is preliminary data.</text>
</comment>
<evidence type="ECO:0000313" key="3">
    <source>
        <dbReference type="Proteomes" id="UP001305414"/>
    </source>
</evidence>
<keyword evidence="1" id="KW-0812">Transmembrane</keyword>
<dbReference type="EMBL" id="JAWHQM010000020">
    <property type="protein sequence ID" value="KAK5631544.1"/>
    <property type="molecule type" value="Genomic_DNA"/>
</dbReference>
<gene>
    <name evidence="2" type="ORF">RRF57_007258</name>
</gene>
<feature type="transmembrane region" description="Helical" evidence="1">
    <location>
        <begin position="85"/>
        <end position="103"/>
    </location>
</feature>
<proteinExistence type="predicted"/>
<feature type="transmembrane region" description="Helical" evidence="1">
    <location>
        <begin position="115"/>
        <end position="137"/>
    </location>
</feature>
<protein>
    <submittedName>
        <fullName evidence="2">Uncharacterized protein</fullName>
    </submittedName>
</protein>